<protein>
    <recommendedName>
        <fullName evidence="4">PH domain-containing protein</fullName>
    </recommendedName>
</protein>
<evidence type="ECO:0000313" key="2">
    <source>
        <dbReference type="EMBL" id="MFI1963505.1"/>
    </source>
</evidence>
<name>A0ABW7ULG7_9ACTN</name>
<evidence type="ECO:0008006" key="4">
    <source>
        <dbReference type="Google" id="ProtNLM"/>
    </source>
</evidence>
<dbReference type="EMBL" id="JBIRWE010000002">
    <property type="protein sequence ID" value="MFI1963505.1"/>
    <property type="molecule type" value="Genomic_DNA"/>
</dbReference>
<keyword evidence="1" id="KW-0812">Transmembrane</keyword>
<dbReference type="Proteomes" id="UP001611548">
    <property type="component" value="Unassembled WGS sequence"/>
</dbReference>
<comment type="caution">
    <text evidence="2">The sequence shown here is derived from an EMBL/GenBank/DDBJ whole genome shotgun (WGS) entry which is preliminary data.</text>
</comment>
<sequence>MPLPFLTADRAFDDSDDPADAGGGALPHIDQDRWRRPYRPGPWRVAGGALLLLLASYMLFAAMIIALAGALPGAGLCMAAATAVIVGAVRLVRAGAWVSAQGLRRAGVFSTTTVPWAELAEVRTVQQPVKWLGLPRTVQGQALVATPVSGEPLRPLVTDHDADFLGRLEAFDMATDAVEAWAAEYRTDEHRD</sequence>
<feature type="transmembrane region" description="Helical" evidence="1">
    <location>
        <begin position="73"/>
        <end position="92"/>
    </location>
</feature>
<keyword evidence="1" id="KW-0472">Membrane</keyword>
<evidence type="ECO:0000256" key="1">
    <source>
        <dbReference type="SAM" id="Phobius"/>
    </source>
</evidence>
<evidence type="ECO:0000313" key="3">
    <source>
        <dbReference type="Proteomes" id="UP001611548"/>
    </source>
</evidence>
<keyword evidence="3" id="KW-1185">Reference proteome</keyword>
<organism evidence="2 3">
    <name type="scientific">Streptomyces pathocidini</name>
    <dbReference type="NCBI Taxonomy" id="1650571"/>
    <lineage>
        <taxon>Bacteria</taxon>
        <taxon>Bacillati</taxon>
        <taxon>Actinomycetota</taxon>
        <taxon>Actinomycetes</taxon>
        <taxon>Kitasatosporales</taxon>
        <taxon>Streptomycetaceae</taxon>
        <taxon>Streptomyces</taxon>
    </lineage>
</organism>
<feature type="transmembrane region" description="Helical" evidence="1">
    <location>
        <begin position="43"/>
        <end position="67"/>
    </location>
</feature>
<accession>A0ABW7ULG7</accession>
<proteinExistence type="predicted"/>
<gene>
    <name evidence="2" type="ORF">ACH429_05090</name>
</gene>
<dbReference type="RefSeq" id="WP_055470579.1">
    <property type="nucleotide sequence ID" value="NZ_JBIRWE010000002.1"/>
</dbReference>
<keyword evidence="1" id="KW-1133">Transmembrane helix</keyword>
<reference evidence="2 3" key="1">
    <citation type="submission" date="2024-10" db="EMBL/GenBank/DDBJ databases">
        <title>The Natural Products Discovery Center: Release of the First 8490 Sequenced Strains for Exploring Actinobacteria Biosynthetic Diversity.</title>
        <authorList>
            <person name="Kalkreuter E."/>
            <person name="Kautsar S.A."/>
            <person name="Yang D."/>
            <person name="Bader C.D."/>
            <person name="Teijaro C.N."/>
            <person name="Fluegel L."/>
            <person name="Davis C.M."/>
            <person name="Simpson J.R."/>
            <person name="Lauterbach L."/>
            <person name="Steele A.D."/>
            <person name="Gui C."/>
            <person name="Meng S."/>
            <person name="Li G."/>
            <person name="Viehrig K."/>
            <person name="Ye F."/>
            <person name="Su P."/>
            <person name="Kiefer A.F."/>
            <person name="Nichols A."/>
            <person name="Cepeda A.J."/>
            <person name="Yan W."/>
            <person name="Fan B."/>
            <person name="Jiang Y."/>
            <person name="Adhikari A."/>
            <person name="Zheng C.-J."/>
            <person name="Schuster L."/>
            <person name="Cowan T.M."/>
            <person name="Smanski M.J."/>
            <person name="Chevrette M.G."/>
            <person name="De Carvalho L.P.S."/>
            <person name="Shen B."/>
        </authorList>
    </citation>
    <scope>NUCLEOTIDE SEQUENCE [LARGE SCALE GENOMIC DNA]</scope>
    <source>
        <strain evidence="2 3">NPDC020327</strain>
    </source>
</reference>